<sequence>MGFRIQKRVKVGKKSHVNVSNSGVSTSVKIGRLTLNSRGRNSIRLFKGLSLKF</sequence>
<evidence type="ECO:0000313" key="2">
    <source>
        <dbReference type="EMBL" id="UQN30498.1"/>
    </source>
</evidence>
<dbReference type="Pfam" id="PF14020">
    <property type="entry name" value="DUF4236"/>
    <property type="match status" value="1"/>
</dbReference>
<proteinExistence type="predicted"/>
<name>A0ABY4N7G2_9MICO</name>
<protein>
    <submittedName>
        <fullName evidence="2">DUF4236 domain-containing protein</fullName>
    </submittedName>
</protein>
<organism evidence="2 3">
    <name type="scientific">Brachybacterium kimchii</name>
    <dbReference type="NCBI Taxonomy" id="2942909"/>
    <lineage>
        <taxon>Bacteria</taxon>
        <taxon>Bacillati</taxon>
        <taxon>Actinomycetota</taxon>
        <taxon>Actinomycetes</taxon>
        <taxon>Micrococcales</taxon>
        <taxon>Dermabacteraceae</taxon>
        <taxon>Brachybacterium</taxon>
    </lineage>
</organism>
<dbReference type="EMBL" id="CP097218">
    <property type="protein sequence ID" value="UQN30498.1"/>
    <property type="molecule type" value="Genomic_DNA"/>
</dbReference>
<accession>A0ABY4N7G2</accession>
<evidence type="ECO:0000313" key="3">
    <source>
        <dbReference type="Proteomes" id="UP001055868"/>
    </source>
</evidence>
<gene>
    <name evidence="2" type="ORF">M4486_03910</name>
</gene>
<dbReference type="InterPro" id="IPR025330">
    <property type="entry name" value="DUF4236"/>
</dbReference>
<keyword evidence="3" id="KW-1185">Reference proteome</keyword>
<dbReference type="RefSeq" id="WP_249479840.1">
    <property type="nucleotide sequence ID" value="NZ_CP097218.1"/>
</dbReference>
<feature type="domain" description="DUF4236" evidence="1">
    <location>
        <begin position="3"/>
        <end position="44"/>
    </location>
</feature>
<reference evidence="2" key="1">
    <citation type="submission" date="2022-05" db="EMBL/GenBank/DDBJ databases">
        <title>Genomic analysis of Brachybacterium sp. CBA3104.</title>
        <authorList>
            <person name="Roh S.W."/>
            <person name="Kim Y.B."/>
            <person name="Kim Y."/>
        </authorList>
    </citation>
    <scope>NUCLEOTIDE SEQUENCE</scope>
    <source>
        <strain evidence="2">CBA3104</strain>
    </source>
</reference>
<dbReference type="Proteomes" id="UP001055868">
    <property type="component" value="Chromosome"/>
</dbReference>
<evidence type="ECO:0000259" key="1">
    <source>
        <dbReference type="Pfam" id="PF14020"/>
    </source>
</evidence>